<comment type="caution">
    <text evidence="2">The sequence shown here is derived from an EMBL/GenBank/DDBJ whole genome shotgun (WGS) entry which is preliminary data.</text>
</comment>
<protein>
    <submittedName>
        <fullName evidence="2">Uncharacterized protein</fullName>
    </submittedName>
</protein>
<accession>A0AAV7T5C5</accession>
<reference evidence="2" key="1">
    <citation type="journal article" date="2022" name="bioRxiv">
        <title>Sequencing and chromosome-scale assembly of the giantPleurodeles waltlgenome.</title>
        <authorList>
            <person name="Brown T."/>
            <person name="Elewa A."/>
            <person name="Iarovenko S."/>
            <person name="Subramanian E."/>
            <person name="Araus A.J."/>
            <person name="Petzold A."/>
            <person name="Susuki M."/>
            <person name="Suzuki K.-i.T."/>
            <person name="Hayashi T."/>
            <person name="Toyoda A."/>
            <person name="Oliveira C."/>
            <person name="Osipova E."/>
            <person name="Leigh N.D."/>
            <person name="Simon A."/>
            <person name="Yun M.H."/>
        </authorList>
    </citation>
    <scope>NUCLEOTIDE SEQUENCE</scope>
    <source>
        <strain evidence="2">20211129_DDA</strain>
        <tissue evidence="2">Liver</tissue>
    </source>
</reference>
<dbReference type="Proteomes" id="UP001066276">
    <property type="component" value="Chromosome 4_1"/>
</dbReference>
<feature type="region of interest" description="Disordered" evidence="1">
    <location>
        <begin position="116"/>
        <end position="138"/>
    </location>
</feature>
<gene>
    <name evidence="2" type="ORF">NDU88_003400</name>
</gene>
<dbReference type="AlphaFoldDB" id="A0AAV7T5C5"/>
<dbReference type="EMBL" id="JANPWB010000007">
    <property type="protein sequence ID" value="KAJ1171539.1"/>
    <property type="molecule type" value="Genomic_DNA"/>
</dbReference>
<proteinExistence type="predicted"/>
<evidence type="ECO:0000313" key="2">
    <source>
        <dbReference type="EMBL" id="KAJ1171539.1"/>
    </source>
</evidence>
<feature type="region of interest" description="Disordered" evidence="1">
    <location>
        <begin position="1"/>
        <end position="22"/>
    </location>
</feature>
<organism evidence="2 3">
    <name type="scientific">Pleurodeles waltl</name>
    <name type="common">Iberian ribbed newt</name>
    <dbReference type="NCBI Taxonomy" id="8319"/>
    <lineage>
        <taxon>Eukaryota</taxon>
        <taxon>Metazoa</taxon>
        <taxon>Chordata</taxon>
        <taxon>Craniata</taxon>
        <taxon>Vertebrata</taxon>
        <taxon>Euteleostomi</taxon>
        <taxon>Amphibia</taxon>
        <taxon>Batrachia</taxon>
        <taxon>Caudata</taxon>
        <taxon>Salamandroidea</taxon>
        <taxon>Salamandridae</taxon>
        <taxon>Pleurodelinae</taxon>
        <taxon>Pleurodeles</taxon>
    </lineage>
</organism>
<evidence type="ECO:0000313" key="3">
    <source>
        <dbReference type="Proteomes" id="UP001066276"/>
    </source>
</evidence>
<evidence type="ECO:0000256" key="1">
    <source>
        <dbReference type="SAM" id="MobiDB-lite"/>
    </source>
</evidence>
<feature type="compositionally biased region" description="Basic and acidic residues" evidence="1">
    <location>
        <begin position="128"/>
        <end position="138"/>
    </location>
</feature>
<name>A0AAV7T5C5_PLEWA</name>
<sequence>MEGVILTNKSPPAILGAPAGESGLETQSHSTYSGCSGCRDATVECSLTRRAEPGLQFLLWAEGPRGGPGGREHLSLVVRDGLGLAPTTRTLTFWEGEARGDRLPCLSSRRVVDKAHSGVPQYGRGPRRCSEEKPTTECDHAHPRMLPWGLIRFKGPWQPSCRDLPWSLGGVSVREAMAQPKTMAAQMVPSCPATSPADPPHNRGNGPHTAGDHRSGAPPGSNGLKDIGLDHCLYLHTG</sequence>
<keyword evidence="3" id="KW-1185">Reference proteome</keyword>
<feature type="region of interest" description="Disordered" evidence="1">
    <location>
        <begin position="188"/>
        <end position="224"/>
    </location>
</feature>